<accession>A0A7R9Z9M4</accession>
<sequence length="251" mass="28344">MILNEASLQLCQGTSKKPDQDDIEEGSISPTTPVKQNRSVLETNLMNDDSSLHSFKCEKDLTLDDFDRDFVVTPTKYDVVFNARSIDRCYAQLLVTEGLCSAGNSEYESKISARRSEYLRSNKMERDVILTDIVDWVRQRNGRFLKNCDWYYEEIQDNEVIKDMTRTALQKSSVEKHRPECENGGFVSRGCHGNHSGQDVGAIRPSRYRSTSSFTGDLKKGNDFSSSSRSFSSVLGQIKSDAKDMIQCLSG</sequence>
<evidence type="ECO:0000313" key="3">
    <source>
        <dbReference type="EMBL" id="CAD8313012.1"/>
    </source>
</evidence>
<dbReference type="Pfam" id="PF20710">
    <property type="entry name" value="DUF6824"/>
    <property type="match status" value="1"/>
</dbReference>
<evidence type="ECO:0000256" key="1">
    <source>
        <dbReference type="SAM" id="MobiDB-lite"/>
    </source>
</evidence>
<organism evidence="3">
    <name type="scientific">Pseudictyota dubia</name>
    <dbReference type="NCBI Taxonomy" id="2749911"/>
    <lineage>
        <taxon>Eukaryota</taxon>
        <taxon>Sar</taxon>
        <taxon>Stramenopiles</taxon>
        <taxon>Ochrophyta</taxon>
        <taxon>Bacillariophyta</taxon>
        <taxon>Mediophyceae</taxon>
        <taxon>Biddulphiophycidae</taxon>
        <taxon>Eupodiscales</taxon>
        <taxon>Odontellaceae</taxon>
        <taxon>Pseudictyota</taxon>
    </lineage>
</organism>
<feature type="region of interest" description="Disordered" evidence="1">
    <location>
        <begin position="13"/>
        <end position="36"/>
    </location>
</feature>
<evidence type="ECO:0000259" key="2">
    <source>
        <dbReference type="Pfam" id="PF20710"/>
    </source>
</evidence>
<dbReference type="EMBL" id="HBED01023772">
    <property type="protein sequence ID" value="CAD8313012.1"/>
    <property type="molecule type" value="Transcribed_RNA"/>
</dbReference>
<name>A0A7R9Z9M4_9STRA</name>
<dbReference type="InterPro" id="IPR049227">
    <property type="entry name" value="DUF6824"/>
</dbReference>
<dbReference type="AlphaFoldDB" id="A0A7R9Z9M4"/>
<protein>
    <recommendedName>
        <fullName evidence="2">DUF6824 domain-containing protein</fullName>
    </recommendedName>
</protein>
<gene>
    <name evidence="3" type="ORF">TDUB1175_LOCUS11801</name>
</gene>
<feature type="domain" description="DUF6824" evidence="2">
    <location>
        <begin position="102"/>
        <end position="162"/>
    </location>
</feature>
<proteinExistence type="predicted"/>
<reference evidence="3" key="1">
    <citation type="submission" date="2021-01" db="EMBL/GenBank/DDBJ databases">
        <authorList>
            <person name="Corre E."/>
            <person name="Pelletier E."/>
            <person name="Niang G."/>
            <person name="Scheremetjew M."/>
            <person name="Finn R."/>
            <person name="Kale V."/>
            <person name="Holt S."/>
            <person name="Cochrane G."/>
            <person name="Meng A."/>
            <person name="Brown T."/>
            <person name="Cohen L."/>
        </authorList>
    </citation>
    <scope>NUCLEOTIDE SEQUENCE</scope>
    <source>
        <strain evidence="3">CCMP147</strain>
    </source>
</reference>